<proteinExistence type="inferred from homology"/>
<evidence type="ECO:0000256" key="5">
    <source>
        <dbReference type="ARBA" id="ARBA00022989"/>
    </source>
</evidence>
<feature type="transmembrane region" description="Helical" evidence="8">
    <location>
        <begin position="229"/>
        <end position="249"/>
    </location>
</feature>
<feature type="transmembrane region" description="Helical" evidence="8">
    <location>
        <begin position="55"/>
        <end position="73"/>
    </location>
</feature>
<feature type="transmembrane region" description="Helical" evidence="8">
    <location>
        <begin position="197"/>
        <end position="217"/>
    </location>
</feature>
<feature type="compositionally biased region" description="Polar residues" evidence="7">
    <location>
        <begin position="7"/>
        <end position="17"/>
    </location>
</feature>
<feature type="transmembrane region" description="Helical" evidence="8">
    <location>
        <begin position="289"/>
        <end position="307"/>
    </location>
</feature>
<accession>A0A133NRY2</accession>
<feature type="domain" description="EamA" evidence="9">
    <location>
        <begin position="27"/>
        <end position="155"/>
    </location>
</feature>
<feature type="region of interest" description="Disordered" evidence="7">
    <location>
        <begin position="1"/>
        <end position="20"/>
    </location>
</feature>
<protein>
    <submittedName>
        <fullName evidence="10">Putative membrane protein</fullName>
    </submittedName>
</protein>
<keyword evidence="5 8" id="KW-1133">Transmembrane helix</keyword>
<feature type="domain" description="EamA" evidence="9">
    <location>
        <begin position="168"/>
        <end position="305"/>
    </location>
</feature>
<dbReference type="InterPro" id="IPR037185">
    <property type="entry name" value="EmrE-like"/>
</dbReference>
<evidence type="ECO:0000256" key="2">
    <source>
        <dbReference type="ARBA" id="ARBA00007362"/>
    </source>
</evidence>
<name>A0A133NRY2_GARVA</name>
<keyword evidence="6 8" id="KW-0472">Membrane</keyword>
<feature type="transmembrane region" description="Helical" evidence="8">
    <location>
        <begin position="80"/>
        <end position="102"/>
    </location>
</feature>
<evidence type="ECO:0000259" key="9">
    <source>
        <dbReference type="Pfam" id="PF00892"/>
    </source>
</evidence>
<dbReference type="OrthoDB" id="9804865at2"/>
<feature type="transmembrane region" description="Helical" evidence="8">
    <location>
        <begin position="25"/>
        <end position="43"/>
    </location>
</feature>
<feature type="transmembrane region" description="Helical" evidence="8">
    <location>
        <begin position="261"/>
        <end position="283"/>
    </location>
</feature>
<evidence type="ECO:0000256" key="7">
    <source>
        <dbReference type="SAM" id="MobiDB-lite"/>
    </source>
</evidence>
<dbReference type="AlphaFoldDB" id="A0A133NRY2"/>
<dbReference type="InterPro" id="IPR000620">
    <property type="entry name" value="EamA_dom"/>
</dbReference>
<comment type="subcellular location">
    <subcellularLocation>
        <location evidence="1">Cell membrane</location>
        <topology evidence="1">Multi-pass membrane protein</topology>
    </subcellularLocation>
</comment>
<dbReference type="PANTHER" id="PTHR42920:SF5">
    <property type="entry name" value="EAMA DOMAIN-CONTAINING PROTEIN"/>
    <property type="match status" value="1"/>
</dbReference>
<dbReference type="InterPro" id="IPR051258">
    <property type="entry name" value="Diverse_Substrate_Transporter"/>
</dbReference>
<dbReference type="EMBL" id="LRQB01000080">
    <property type="protein sequence ID" value="KXA19054.1"/>
    <property type="molecule type" value="Genomic_DNA"/>
</dbReference>
<evidence type="ECO:0000256" key="4">
    <source>
        <dbReference type="ARBA" id="ARBA00022692"/>
    </source>
</evidence>
<keyword evidence="3" id="KW-1003">Cell membrane</keyword>
<dbReference type="PANTHER" id="PTHR42920">
    <property type="entry name" value="OS03G0707200 PROTEIN-RELATED"/>
    <property type="match status" value="1"/>
</dbReference>
<reference evidence="10 11" key="1">
    <citation type="submission" date="2016-01" db="EMBL/GenBank/DDBJ databases">
        <authorList>
            <person name="Oliw E.H."/>
        </authorList>
    </citation>
    <scope>NUCLEOTIDE SEQUENCE [LARGE SCALE GENOMIC DNA]</scope>
    <source>
        <strain evidence="10 11">PSS_7772B</strain>
    </source>
</reference>
<dbReference type="GO" id="GO:0005886">
    <property type="term" value="C:plasma membrane"/>
    <property type="evidence" value="ECO:0007669"/>
    <property type="project" value="UniProtKB-SubCell"/>
</dbReference>
<dbReference type="SUPFAM" id="SSF103481">
    <property type="entry name" value="Multidrug resistance efflux transporter EmrE"/>
    <property type="match status" value="2"/>
</dbReference>
<dbReference type="PATRIC" id="fig|2702.100.peg.1235"/>
<gene>
    <name evidence="10" type="ORF">HMPREF3208_01249</name>
</gene>
<feature type="transmembrane region" description="Helical" evidence="8">
    <location>
        <begin position="171"/>
        <end position="190"/>
    </location>
</feature>
<feature type="transmembrane region" description="Helical" evidence="8">
    <location>
        <begin position="114"/>
        <end position="132"/>
    </location>
</feature>
<comment type="similarity">
    <text evidence="2">Belongs to the EamA transporter family.</text>
</comment>
<evidence type="ECO:0000313" key="11">
    <source>
        <dbReference type="Proteomes" id="UP000070687"/>
    </source>
</evidence>
<evidence type="ECO:0000256" key="1">
    <source>
        <dbReference type="ARBA" id="ARBA00004651"/>
    </source>
</evidence>
<evidence type="ECO:0000313" key="10">
    <source>
        <dbReference type="EMBL" id="KXA19054.1"/>
    </source>
</evidence>
<dbReference type="Pfam" id="PF00892">
    <property type="entry name" value="EamA"/>
    <property type="match status" value="2"/>
</dbReference>
<feature type="transmembrane region" description="Helical" evidence="8">
    <location>
        <begin position="139"/>
        <end position="159"/>
    </location>
</feature>
<evidence type="ECO:0000256" key="3">
    <source>
        <dbReference type="ARBA" id="ARBA00022475"/>
    </source>
</evidence>
<evidence type="ECO:0000256" key="6">
    <source>
        <dbReference type="ARBA" id="ARBA00023136"/>
    </source>
</evidence>
<keyword evidence="4 8" id="KW-0812">Transmembrane</keyword>
<dbReference type="Proteomes" id="UP000070687">
    <property type="component" value="Unassembled WGS sequence"/>
</dbReference>
<organism evidence="10 11">
    <name type="scientific">Gardnerella vaginalis</name>
    <dbReference type="NCBI Taxonomy" id="2702"/>
    <lineage>
        <taxon>Bacteria</taxon>
        <taxon>Bacillati</taxon>
        <taxon>Actinomycetota</taxon>
        <taxon>Actinomycetes</taxon>
        <taxon>Bifidobacteriales</taxon>
        <taxon>Bifidobacteriaceae</taxon>
        <taxon>Gardnerella</taxon>
    </lineage>
</organism>
<evidence type="ECO:0000256" key="8">
    <source>
        <dbReference type="SAM" id="Phobius"/>
    </source>
</evidence>
<comment type="caution">
    <text evidence="10">The sequence shown here is derived from an EMBL/GenBank/DDBJ whole genome shotgun (WGS) entry which is preliminary data.</text>
</comment>
<sequence>MKVKDVTAQSLTNQSGMPQGKGVRTAQFMLLICAAIWGGSYVSSKYALEVFPVQWLMGVRMVGACAIMAVIFFNTLRKTFTATLIIPSLLTGVTYYATLVLQTEGLRSIDPGRSAFLTAAYCVIAPFSAWLIVKKKPTLLGLIAAVTCVAGVGFVALKPGMLVLTLSYGDVLTLICAAVFAFNLTFLAYYSRKYNPVTLTFGQFAVSAVLFMAGALISEPLPNFHGADHVTIIANMLYLTVVVTVVAQIMQNYSLVNLSTANASVIMCTESLFTLLFSTLFYHEHVSNMAFVGFALIFAAIIIASFGEHYDEKKVKQVSLRKKVTLQSTSLNSASL</sequence>